<dbReference type="InterPro" id="IPR023168">
    <property type="entry name" value="GatB_Yqey_C_2"/>
</dbReference>
<proteinExistence type="predicted"/>
<dbReference type="Gene3D" id="1.10.10.410">
    <property type="match status" value="1"/>
</dbReference>
<dbReference type="PANTHER" id="PTHR28055:SF1">
    <property type="entry name" value="ALTERED INHERITANCE OF MITOCHONDRIA PROTEIN 41, MITOCHONDRIAL"/>
    <property type="match status" value="1"/>
</dbReference>
<dbReference type="Gene3D" id="1.10.1510.10">
    <property type="entry name" value="Uncharacterised protein YqeY/AIM41 PF09424, N-terminal domain"/>
    <property type="match status" value="1"/>
</dbReference>
<dbReference type="SUPFAM" id="SSF89095">
    <property type="entry name" value="GatB/YqeY motif"/>
    <property type="match status" value="1"/>
</dbReference>
<dbReference type="GO" id="GO:0016884">
    <property type="term" value="F:carbon-nitrogen ligase activity, with glutamine as amido-N-donor"/>
    <property type="evidence" value="ECO:0007669"/>
    <property type="project" value="InterPro"/>
</dbReference>
<evidence type="ECO:0000313" key="1">
    <source>
        <dbReference type="EMBL" id="CQR72101.1"/>
    </source>
</evidence>
<dbReference type="Pfam" id="PF09424">
    <property type="entry name" value="YqeY"/>
    <property type="match status" value="1"/>
</dbReference>
<gene>
    <name evidence="1" type="ORF">SpAn4DRAFT_4790</name>
</gene>
<reference evidence="2" key="1">
    <citation type="submission" date="2015-03" db="EMBL/GenBank/DDBJ databases">
        <authorList>
            <person name="Nijsse Bart"/>
        </authorList>
    </citation>
    <scope>NUCLEOTIDE SEQUENCE [LARGE SCALE GENOMIC DNA]</scope>
</reference>
<dbReference type="EMBL" id="CTRP01000008">
    <property type="protein sequence ID" value="CQR72101.1"/>
    <property type="molecule type" value="Genomic_DNA"/>
</dbReference>
<dbReference type="PANTHER" id="PTHR28055">
    <property type="entry name" value="ALTERED INHERITANCE OF MITOCHONDRIA PROTEIN 41, MITOCHONDRIAL"/>
    <property type="match status" value="1"/>
</dbReference>
<dbReference type="InterPro" id="IPR042184">
    <property type="entry name" value="YqeY/Aim41_N"/>
</dbReference>
<accession>A0A0U1KXE7</accession>
<dbReference type="InterPro" id="IPR003789">
    <property type="entry name" value="Asn/Gln_tRNA_amidoTrase-B-like"/>
</dbReference>
<name>A0A0U1KXE7_9FIRM</name>
<dbReference type="Proteomes" id="UP000049855">
    <property type="component" value="Unassembled WGS sequence"/>
</dbReference>
<dbReference type="InterPro" id="IPR019004">
    <property type="entry name" value="YqeY/Aim41"/>
</dbReference>
<organism evidence="1 2">
    <name type="scientific">Sporomusa ovata</name>
    <dbReference type="NCBI Taxonomy" id="2378"/>
    <lineage>
        <taxon>Bacteria</taxon>
        <taxon>Bacillati</taxon>
        <taxon>Bacillota</taxon>
        <taxon>Negativicutes</taxon>
        <taxon>Selenomonadales</taxon>
        <taxon>Sporomusaceae</taxon>
        <taxon>Sporomusa</taxon>
    </lineage>
</organism>
<keyword evidence="2" id="KW-1185">Reference proteome</keyword>
<evidence type="ECO:0000313" key="2">
    <source>
        <dbReference type="Proteomes" id="UP000049855"/>
    </source>
</evidence>
<dbReference type="AlphaFoldDB" id="A0A0U1KXE7"/>
<sequence length="150" mass="17194">MSLKDRLTEDMKLAMKAKEAGKLQLSVIRMVRANIKYVEIDKKRELSEEEVLDVLAKEVKMRRDSIEEFKKGNRPDLVENLEHEIDILMQYLPQQLGEQELRVLVAEAVKESQAVSAKDMGKVMAVLMPKVKGRADGKLVNTVVREFLNK</sequence>
<protein>
    <submittedName>
        <fullName evidence="1">Transamidase GatB domain protein</fullName>
    </submittedName>
</protein>
<dbReference type="RefSeq" id="WP_021167732.1">
    <property type="nucleotide sequence ID" value="NZ_CTRP01000008.1"/>
</dbReference>